<dbReference type="SUPFAM" id="SSF56672">
    <property type="entry name" value="DNA/RNA polymerases"/>
    <property type="match status" value="1"/>
</dbReference>
<comment type="caution">
    <text evidence="2">The sequence shown here is derived from an EMBL/GenBank/DDBJ whole genome shotgun (WGS) entry which is preliminary data.</text>
</comment>
<organism evidence="2 3">
    <name type="scientific">Daphnia magna</name>
    <dbReference type="NCBI Taxonomy" id="35525"/>
    <lineage>
        <taxon>Eukaryota</taxon>
        <taxon>Metazoa</taxon>
        <taxon>Ecdysozoa</taxon>
        <taxon>Arthropoda</taxon>
        <taxon>Crustacea</taxon>
        <taxon>Branchiopoda</taxon>
        <taxon>Diplostraca</taxon>
        <taxon>Cladocera</taxon>
        <taxon>Anomopoda</taxon>
        <taxon>Daphniidae</taxon>
        <taxon>Daphnia</taxon>
    </lineage>
</organism>
<dbReference type="Pfam" id="PF00078">
    <property type="entry name" value="RVT_1"/>
    <property type="match status" value="1"/>
</dbReference>
<name>A0A164EAN2_9CRUS</name>
<gene>
    <name evidence="2" type="ORF">APZ42_008970</name>
</gene>
<dbReference type="AlphaFoldDB" id="A0A164EAN2"/>
<protein>
    <recommendedName>
        <fullName evidence="1">Reverse transcriptase domain-containing protein</fullName>
    </recommendedName>
</protein>
<dbReference type="EMBL" id="LRGB01024330">
    <property type="protein sequence ID" value="KZR96602.1"/>
    <property type="molecule type" value="Genomic_DNA"/>
</dbReference>
<feature type="non-terminal residue" evidence="2">
    <location>
        <position position="1"/>
    </location>
</feature>
<feature type="domain" description="Reverse transcriptase" evidence="1">
    <location>
        <begin position="65"/>
        <end position="136"/>
    </location>
</feature>
<accession>A0A164EAN2</accession>
<dbReference type="CDD" id="cd01647">
    <property type="entry name" value="RT_LTR"/>
    <property type="match status" value="1"/>
</dbReference>
<dbReference type="InterPro" id="IPR043502">
    <property type="entry name" value="DNA/RNA_pol_sf"/>
</dbReference>
<dbReference type="InterPro" id="IPR000477">
    <property type="entry name" value="RT_dom"/>
</dbReference>
<evidence type="ECO:0000313" key="3">
    <source>
        <dbReference type="Proteomes" id="UP000076858"/>
    </source>
</evidence>
<dbReference type="STRING" id="35525.A0A164EAN2"/>
<feature type="non-terminal residue" evidence="2">
    <location>
        <position position="143"/>
    </location>
</feature>
<sequence>SGDCLGQCTVLEHAIPTGGAAPIKQLPRRRAWRERELIKDEVDKMLKQGVIEPAQSPWSSPIVLVKKKDGKWRFCIDYRRLNEVTTKDVYPLPRIDDALSKLEGAALFSVVDLQSGYWQVPVAEADKPKTAFVTPDGLYQFRV</sequence>
<dbReference type="Gene3D" id="3.10.10.10">
    <property type="entry name" value="HIV Type 1 Reverse Transcriptase, subunit A, domain 1"/>
    <property type="match status" value="1"/>
</dbReference>
<dbReference type="FunFam" id="3.10.10.10:FF:000002">
    <property type="entry name" value="Retrovirus-related Pol polyprotein from transposon 17.6-like protein"/>
    <property type="match status" value="1"/>
</dbReference>
<dbReference type="PANTHER" id="PTHR24559:SF444">
    <property type="entry name" value="REVERSE TRANSCRIPTASE DOMAIN-CONTAINING PROTEIN"/>
    <property type="match status" value="1"/>
</dbReference>
<evidence type="ECO:0000259" key="1">
    <source>
        <dbReference type="Pfam" id="PF00078"/>
    </source>
</evidence>
<keyword evidence="3" id="KW-1185">Reference proteome</keyword>
<dbReference type="PANTHER" id="PTHR24559">
    <property type="entry name" value="TRANSPOSON TY3-I GAG-POL POLYPROTEIN"/>
    <property type="match status" value="1"/>
</dbReference>
<proteinExistence type="predicted"/>
<reference evidence="2 3" key="1">
    <citation type="submission" date="2016-03" db="EMBL/GenBank/DDBJ databases">
        <title>EvidentialGene: Evidence-directed Construction of Genes on Genomes.</title>
        <authorList>
            <person name="Gilbert D.G."/>
            <person name="Choi J.-H."/>
            <person name="Mockaitis K."/>
            <person name="Colbourne J."/>
            <person name="Pfrender M."/>
        </authorList>
    </citation>
    <scope>NUCLEOTIDE SEQUENCE [LARGE SCALE GENOMIC DNA]</scope>
    <source>
        <strain evidence="2 3">Xinb3</strain>
        <tissue evidence="2">Complete organism</tissue>
    </source>
</reference>
<dbReference type="Proteomes" id="UP000076858">
    <property type="component" value="Unassembled WGS sequence"/>
</dbReference>
<evidence type="ECO:0000313" key="2">
    <source>
        <dbReference type="EMBL" id="KZR96602.1"/>
    </source>
</evidence>
<dbReference type="GO" id="GO:0071897">
    <property type="term" value="P:DNA biosynthetic process"/>
    <property type="evidence" value="ECO:0007669"/>
    <property type="project" value="UniProtKB-ARBA"/>
</dbReference>
<dbReference type="InterPro" id="IPR053134">
    <property type="entry name" value="RNA-dir_DNA_polymerase"/>
</dbReference>